<dbReference type="GO" id="GO:0042823">
    <property type="term" value="P:pyridoxal phosphate biosynthetic process"/>
    <property type="evidence" value="ECO:0007669"/>
    <property type="project" value="UniProtKB-UniRule"/>
</dbReference>
<comment type="catalytic activity">
    <reaction evidence="6 10">
        <text>aldehydo-D-ribose 5-phosphate + D-glyceraldehyde 3-phosphate + L-glutamine = pyridoxal 5'-phosphate + L-glutamate + phosphate + 3 H2O + H(+)</text>
        <dbReference type="Rhea" id="RHEA:31507"/>
        <dbReference type="ChEBI" id="CHEBI:15377"/>
        <dbReference type="ChEBI" id="CHEBI:15378"/>
        <dbReference type="ChEBI" id="CHEBI:29985"/>
        <dbReference type="ChEBI" id="CHEBI:43474"/>
        <dbReference type="ChEBI" id="CHEBI:58273"/>
        <dbReference type="ChEBI" id="CHEBI:58359"/>
        <dbReference type="ChEBI" id="CHEBI:59776"/>
        <dbReference type="ChEBI" id="CHEBI:597326"/>
        <dbReference type="EC" id="4.3.3.6"/>
    </reaction>
</comment>
<dbReference type="InterPro" id="IPR021196">
    <property type="entry name" value="PdxT/SNO_CS"/>
</dbReference>
<dbReference type="InterPro" id="IPR002161">
    <property type="entry name" value="PdxT/SNO"/>
</dbReference>
<dbReference type="GO" id="GO:0005829">
    <property type="term" value="C:cytosol"/>
    <property type="evidence" value="ECO:0007669"/>
    <property type="project" value="TreeGrafter"/>
</dbReference>
<organism evidence="12 13">
    <name type="scientific">Candidatus Phosphoribacter hodrii</name>
    <dbReference type="NCBI Taxonomy" id="2953743"/>
    <lineage>
        <taxon>Bacteria</taxon>
        <taxon>Bacillati</taxon>
        <taxon>Actinomycetota</taxon>
        <taxon>Actinomycetes</taxon>
        <taxon>Micrococcales</taxon>
        <taxon>Dermatophilaceae</taxon>
        <taxon>Candidatus Phosphoribacter</taxon>
    </lineage>
</organism>
<keyword evidence="3 10" id="KW-0663">Pyridoxal phosphate</keyword>
<keyword evidence="4 10" id="KW-0315">Glutamine amidotransferase</keyword>
<comment type="function">
    <text evidence="8 10">Catalyzes the hydrolysis of glutamine to glutamate and ammonia as part of the biosynthesis of pyridoxal 5'-phosphate. The resulting ammonia molecule is channeled to the active site of PdxS.</text>
</comment>
<comment type="catalytic activity">
    <reaction evidence="7 10">
        <text>L-glutamine + H2O = L-glutamate + NH4(+)</text>
        <dbReference type="Rhea" id="RHEA:15889"/>
        <dbReference type="ChEBI" id="CHEBI:15377"/>
        <dbReference type="ChEBI" id="CHEBI:28938"/>
        <dbReference type="ChEBI" id="CHEBI:29985"/>
        <dbReference type="ChEBI" id="CHEBI:58359"/>
        <dbReference type="EC" id="3.5.1.2"/>
    </reaction>
</comment>
<evidence type="ECO:0000313" key="12">
    <source>
        <dbReference type="EMBL" id="MBL0003625.1"/>
    </source>
</evidence>
<dbReference type="Proteomes" id="UP000886632">
    <property type="component" value="Unassembled WGS sequence"/>
</dbReference>
<comment type="similarity">
    <text evidence="1 10">Belongs to the glutaminase PdxT/SNO family.</text>
</comment>
<feature type="active site" description="Nucleophile" evidence="10">
    <location>
        <position position="177"/>
    </location>
</feature>
<keyword evidence="5 10" id="KW-0456">Lyase</keyword>
<dbReference type="EC" id="4.3.3.6" evidence="10"/>
<evidence type="ECO:0000256" key="2">
    <source>
        <dbReference type="ARBA" id="ARBA00022801"/>
    </source>
</evidence>
<evidence type="ECO:0000256" key="5">
    <source>
        <dbReference type="ARBA" id="ARBA00023239"/>
    </source>
</evidence>
<dbReference type="NCBIfam" id="TIGR03800">
    <property type="entry name" value="PLP_synth_Pdx2"/>
    <property type="match status" value="1"/>
</dbReference>
<dbReference type="GO" id="GO:0008614">
    <property type="term" value="P:pyridoxine metabolic process"/>
    <property type="evidence" value="ECO:0007669"/>
    <property type="project" value="TreeGrafter"/>
</dbReference>
<feature type="binding site" evidence="10">
    <location>
        <begin position="234"/>
        <end position="235"/>
    </location>
    <ligand>
        <name>L-glutamine</name>
        <dbReference type="ChEBI" id="CHEBI:58359"/>
    </ligand>
</feature>
<dbReference type="GO" id="GO:0004359">
    <property type="term" value="F:glutaminase activity"/>
    <property type="evidence" value="ECO:0007669"/>
    <property type="project" value="UniProtKB-UniRule"/>
</dbReference>
<evidence type="ECO:0000256" key="9">
    <source>
        <dbReference type="ARBA" id="ARBA00064749"/>
    </source>
</evidence>
<dbReference type="GO" id="GO:0006543">
    <property type="term" value="P:L-glutamine catabolic process"/>
    <property type="evidence" value="ECO:0007669"/>
    <property type="project" value="UniProtKB-UniRule"/>
</dbReference>
<dbReference type="InterPro" id="IPR029062">
    <property type="entry name" value="Class_I_gatase-like"/>
</dbReference>
<dbReference type="Pfam" id="PF01174">
    <property type="entry name" value="SNO"/>
    <property type="match status" value="1"/>
</dbReference>
<evidence type="ECO:0000313" key="13">
    <source>
        <dbReference type="Proteomes" id="UP000886632"/>
    </source>
</evidence>
<feature type="binding site" evidence="10">
    <location>
        <begin position="145"/>
        <end position="147"/>
    </location>
    <ligand>
        <name>L-glutamine</name>
        <dbReference type="ChEBI" id="CHEBI:58359"/>
    </ligand>
</feature>
<feature type="region of interest" description="Disordered" evidence="11">
    <location>
        <begin position="1"/>
        <end position="81"/>
    </location>
</feature>
<feature type="compositionally biased region" description="Polar residues" evidence="11">
    <location>
        <begin position="60"/>
        <end position="74"/>
    </location>
</feature>
<feature type="active site" description="Charge relay system" evidence="10">
    <location>
        <position position="275"/>
    </location>
</feature>
<evidence type="ECO:0000256" key="8">
    <source>
        <dbReference type="ARBA" id="ARBA00054599"/>
    </source>
</evidence>
<accession>A0A9D7T8Z8</accession>
<dbReference type="GO" id="GO:0036381">
    <property type="term" value="F:pyridoxal 5'-phosphate synthase (glutamine hydrolysing) activity"/>
    <property type="evidence" value="ECO:0007669"/>
    <property type="project" value="UniProtKB-UniRule"/>
</dbReference>
<dbReference type="PROSITE" id="PS51273">
    <property type="entry name" value="GATASE_TYPE_1"/>
    <property type="match status" value="1"/>
</dbReference>
<dbReference type="EC" id="3.5.1.2" evidence="10"/>
<feature type="active site" description="Charge relay system" evidence="10">
    <location>
        <position position="277"/>
    </location>
</feature>
<evidence type="ECO:0000256" key="3">
    <source>
        <dbReference type="ARBA" id="ARBA00022898"/>
    </source>
</evidence>
<dbReference type="PROSITE" id="PS51130">
    <property type="entry name" value="PDXT_SNO_2"/>
    <property type="match status" value="1"/>
</dbReference>
<keyword evidence="2 10" id="KW-0378">Hydrolase</keyword>
<evidence type="ECO:0000256" key="7">
    <source>
        <dbReference type="ARBA" id="ARBA00049534"/>
    </source>
</evidence>
<dbReference type="PANTHER" id="PTHR31559">
    <property type="entry name" value="PYRIDOXAL 5'-PHOSPHATE SYNTHASE SUBUNIT SNO"/>
    <property type="match status" value="1"/>
</dbReference>
<name>A0A9D7T8Z8_9MICO</name>
<feature type="binding site" evidence="10">
    <location>
        <position position="206"/>
    </location>
    <ligand>
        <name>L-glutamine</name>
        <dbReference type="ChEBI" id="CHEBI:58359"/>
    </ligand>
</feature>
<dbReference type="FunFam" id="3.40.50.880:FF:000010">
    <property type="entry name" value="uncharacterized protein LOC100176842 isoform X2"/>
    <property type="match status" value="1"/>
</dbReference>
<evidence type="ECO:0000256" key="1">
    <source>
        <dbReference type="ARBA" id="ARBA00008345"/>
    </source>
</evidence>
<dbReference type="AlphaFoldDB" id="A0A9D7T8Z8"/>
<evidence type="ECO:0000256" key="11">
    <source>
        <dbReference type="SAM" id="MobiDB-lite"/>
    </source>
</evidence>
<evidence type="ECO:0000256" key="4">
    <source>
        <dbReference type="ARBA" id="ARBA00022962"/>
    </source>
</evidence>
<dbReference type="HAMAP" id="MF_01615">
    <property type="entry name" value="PdxT"/>
    <property type="match status" value="1"/>
</dbReference>
<protein>
    <recommendedName>
        <fullName evidence="10">Pyridoxal 5'-phosphate synthase subunit PdxT</fullName>
        <ecNumber evidence="10">4.3.3.6</ecNumber>
    </recommendedName>
    <alternativeName>
        <fullName evidence="10">Pdx2</fullName>
    </alternativeName>
    <alternativeName>
        <fullName evidence="10">Pyridoxal 5'-phosphate synthase glutaminase subunit</fullName>
        <ecNumber evidence="10">3.5.1.2</ecNumber>
    </alternativeName>
</protein>
<gene>
    <name evidence="10 12" type="primary">pdxT</name>
    <name evidence="12" type="ORF">IPP00_06440</name>
</gene>
<comment type="caution">
    <text evidence="12">The sequence shown here is derived from an EMBL/GenBank/DDBJ whole genome shotgun (WGS) entry which is preliminary data.</text>
</comment>
<reference evidence="12" key="1">
    <citation type="submission" date="2020-10" db="EMBL/GenBank/DDBJ databases">
        <title>Connecting structure to function with the recovery of over 1000 high-quality activated sludge metagenome-assembled genomes encoding full-length rRNA genes using long-read sequencing.</title>
        <authorList>
            <person name="Singleton C.M."/>
            <person name="Petriglieri F."/>
            <person name="Kristensen J.M."/>
            <person name="Kirkegaard R.H."/>
            <person name="Michaelsen T.Y."/>
            <person name="Andersen M.H."/>
            <person name="Karst S.M."/>
            <person name="Dueholm M.S."/>
            <person name="Nielsen P.H."/>
            <person name="Albertsen M."/>
        </authorList>
    </citation>
    <scope>NUCLEOTIDE SEQUENCE</scope>
    <source>
        <strain evidence="12">Ribe_18-Q3-R11-54_MAXAC.001</strain>
    </source>
</reference>
<evidence type="ECO:0000256" key="10">
    <source>
        <dbReference type="HAMAP-Rule" id="MF_01615"/>
    </source>
</evidence>
<dbReference type="CDD" id="cd01749">
    <property type="entry name" value="GATase1_PB"/>
    <property type="match status" value="1"/>
</dbReference>
<evidence type="ECO:0000256" key="6">
    <source>
        <dbReference type="ARBA" id="ARBA00047992"/>
    </source>
</evidence>
<dbReference type="SUPFAM" id="SSF52317">
    <property type="entry name" value="Class I glutamine amidotransferase-like"/>
    <property type="match status" value="1"/>
</dbReference>
<sequence length="296" mass="31826">MDADRREGSTAGLRTLDRQDHHLKGGGRRWCSPVPTDRRQPAGGHPRGERCPRSLGQPATAPSRTQAGTSQPHRTPSPWPLVALGAPPVEIAWLVVTTAPTIGVLALQGDVREHVHALEAVGATAVPVKLESELHGIQGIVLPGGESTVIDKLLRSFGLFEPLRDRLRGGLPAYGSCAGMILLADRVTDATADQQTLGGIDMTVRRNAFGRQVDSFEQDVAYADWPAPVHAVFIRAPWVEQVGESVEVLARVDGGRADGRIVAVRHGALLATSFHPEVTGDHRVHAQFVDMVRERG</sequence>
<comment type="pathway">
    <text evidence="10">Cofactor biosynthesis; pyridoxal 5'-phosphate biosynthesis.</text>
</comment>
<dbReference type="PANTHER" id="PTHR31559:SF0">
    <property type="entry name" value="PYRIDOXAL 5'-PHOSPHATE SYNTHASE SUBUNIT SNO1-RELATED"/>
    <property type="match status" value="1"/>
</dbReference>
<dbReference type="EMBL" id="JADKGK010000014">
    <property type="protein sequence ID" value="MBL0003625.1"/>
    <property type="molecule type" value="Genomic_DNA"/>
</dbReference>
<dbReference type="Gene3D" id="3.40.50.880">
    <property type="match status" value="1"/>
</dbReference>
<dbReference type="GO" id="GO:1903600">
    <property type="term" value="C:glutaminase complex"/>
    <property type="evidence" value="ECO:0007669"/>
    <property type="project" value="TreeGrafter"/>
</dbReference>
<feature type="compositionally biased region" description="Basic and acidic residues" evidence="11">
    <location>
        <begin position="36"/>
        <end position="52"/>
    </location>
</feature>
<dbReference type="PROSITE" id="PS01236">
    <property type="entry name" value="PDXT_SNO_1"/>
    <property type="match status" value="1"/>
</dbReference>
<proteinExistence type="inferred from homology"/>
<comment type="subunit">
    <text evidence="9 10">In the presence of PdxS, forms a dodecamer of heterodimers. Only shows activity in the heterodimer.</text>
</comment>